<feature type="transmembrane region" description="Helical" evidence="7">
    <location>
        <begin position="440"/>
        <end position="460"/>
    </location>
</feature>
<comment type="caution">
    <text evidence="8">The sequence shown here is derived from an EMBL/GenBank/DDBJ whole genome shotgun (WGS) entry which is preliminary data.</text>
</comment>
<evidence type="ECO:0000256" key="6">
    <source>
        <dbReference type="ARBA" id="ARBA00023136"/>
    </source>
</evidence>
<feature type="transmembrane region" description="Helical" evidence="7">
    <location>
        <begin position="323"/>
        <end position="345"/>
    </location>
</feature>
<evidence type="ECO:0000256" key="1">
    <source>
        <dbReference type="ARBA" id="ARBA00004651"/>
    </source>
</evidence>
<dbReference type="GO" id="GO:0005886">
    <property type="term" value="C:plasma membrane"/>
    <property type="evidence" value="ECO:0007669"/>
    <property type="project" value="UniProtKB-SubCell"/>
</dbReference>
<feature type="transmembrane region" description="Helical" evidence="7">
    <location>
        <begin position="291"/>
        <end position="311"/>
    </location>
</feature>
<feature type="transmembrane region" description="Helical" evidence="7">
    <location>
        <begin position="412"/>
        <end position="434"/>
    </location>
</feature>
<keyword evidence="6 7" id="KW-0472">Membrane</keyword>
<feature type="transmembrane region" description="Helical" evidence="7">
    <location>
        <begin position="112"/>
        <end position="131"/>
    </location>
</feature>
<accession>A0A951UVG3</accession>
<comment type="subcellular location">
    <subcellularLocation>
        <location evidence="1">Cell membrane</location>
        <topology evidence="1">Multi-pass membrane protein</topology>
    </subcellularLocation>
</comment>
<feature type="transmembrane region" description="Helical" evidence="7">
    <location>
        <begin position="382"/>
        <end position="400"/>
    </location>
</feature>
<reference evidence="8" key="2">
    <citation type="journal article" date="2022" name="Microbiol. Resour. Announc.">
        <title>Metagenome Sequencing to Explore Phylogenomics of Terrestrial Cyanobacteria.</title>
        <authorList>
            <person name="Ward R.D."/>
            <person name="Stajich J.E."/>
            <person name="Johansen J.R."/>
            <person name="Huntemann M."/>
            <person name="Clum A."/>
            <person name="Foster B."/>
            <person name="Foster B."/>
            <person name="Roux S."/>
            <person name="Palaniappan K."/>
            <person name="Varghese N."/>
            <person name="Mukherjee S."/>
            <person name="Reddy T.B.K."/>
            <person name="Daum C."/>
            <person name="Copeland A."/>
            <person name="Chen I.A."/>
            <person name="Ivanova N.N."/>
            <person name="Kyrpides N.C."/>
            <person name="Shapiro N."/>
            <person name="Eloe-Fadrosh E.A."/>
            <person name="Pietrasiak N."/>
        </authorList>
    </citation>
    <scope>NUCLEOTIDE SEQUENCE</scope>
    <source>
        <strain evidence="8">GSE-NOS-MK-12-04C</strain>
    </source>
</reference>
<evidence type="ECO:0000256" key="3">
    <source>
        <dbReference type="ARBA" id="ARBA00022475"/>
    </source>
</evidence>
<evidence type="ECO:0000313" key="8">
    <source>
        <dbReference type="EMBL" id="MBW4670887.1"/>
    </source>
</evidence>
<dbReference type="AlphaFoldDB" id="A0A951UVG3"/>
<evidence type="ECO:0000313" key="9">
    <source>
        <dbReference type="Proteomes" id="UP000729701"/>
    </source>
</evidence>
<evidence type="ECO:0000256" key="4">
    <source>
        <dbReference type="ARBA" id="ARBA00022692"/>
    </source>
</evidence>
<feature type="transmembrane region" description="Helical" evidence="7">
    <location>
        <begin position="357"/>
        <end position="376"/>
    </location>
</feature>
<reference evidence="8" key="1">
    <citation type="submission" date="2021-05" db="EMBL/GenBank/DDBJ databases">
        <authorList>
            <person name="Pietrasiak N."/>
            <person name="Ward R."/>
            <person name="Stajich J.E."/>
            <person name="Kurbessoian T."/>
        </authorList>
    </citation>
    <scope>NUCLEOTIDE SEQUENCE</scope>
    <source>
        <strain evidence="8">GSE-NOS-MK-12-04C</strain>
    </source>
</reference>
<keyword evidence="5 7" id="KW-1133">Transmembrane helix</keyword>
<evidence type="ECO:0000256" key="5">
    <source>
        <dbReference type="ARBA" id="ARBA00022989"/>
    </source>
</evidence>
<keyword evidence="4 7" id="KW-0812">Transmembrane</keyword>
<evidence type="ECO:0000256" key="7">
    <source>
        <dbReference type="SAM" id="Phobius"/>
    </source>
</evidence>
<sequence length="478" mass="51869">MSSPKTAKIAGSSLWLTGSFAVTKVSQLIAQIILARLLSPKDFGIWGMVLIVTTLSELFKDSAIASVLIYKGLSDKKLANAVYSVGVNISVCMFFVQMLVGFPLSQFFHQPIVFPLIVCESLVFLIGAGRGSHAAVLQRQMNFRAIAISDSVVKLVGFSIVISCAVIGWGVWSFVVGNIAMTAVDALIKRWFSGYRFTYHFIPDASAVQEVRGYITSLVGINLAVYVNTNTDNLIVGRLLGAQALGFYSLGYQLAMLPTFALSQINRVNFSVLSQKDNEGKRVYVCKMLELYALFYAPIYGVAFVMAPWLIPLVYGAEWTKAAPIFQIVLIFAYARGFMAILGTALNTLDKPHINAAINWVLVPLSISGFLVGAYLGGVNGVAIATALVMGIAATVWFWIAICYSTGWSIRVLLAPVLLPTITIGLILVALLATPIPTHLAPYLQPLAIILGYGIIISLVSKGRVPQMLIDLVRRTLK</sequence>
<feature type="transmembrane region" description="Helical" evidence="7">
    <location>
        <begin position="250"/>
        <end position="270"/>
    </location>
</feature>
<keyword evidence="3" id="KW-1003">Cell membrane</keyword>
<dbReference type="Proteomes" id="UP000729701">
    <property type="component" value="Unassembled WGS sequence"/>
</dbReference>
<organism evidence="8 9">
    <name type="scientific">Cyanomargarita calcarea GSE-NOS-MK-12-04C</name>
    <dbReference type="NCBI Taxonomy" id="2839659"/>
    <lineage>
        <taxon>Bacteria</taxon>
        <taxon>Bacillati</taxon>
        <taxon>Cyanobacteriota</taxon>
        <taxon>Cyanophyceae</taxon>
        <taxon>Nostocales</taxon>
        <taxon>Cyanomargaritaceae</taxon>
        <taxon>Cyanomargarita</taxon>
    </lineage>
</organism>
<gene>
    <name evidence="8" type="ORF">KME60_26555</name>
</gene>
<dbReference type="PANTHER" id="PTHR30250:SF10">
    <property type="entry name" value="LIPOPOLYSACCHARIDE BIOSYNTHESIS PROTEIN WZXC"/>
    <property type="match status" value="1"/>
</dbReference>
<feature type="transmembrane region" description="Helical" evidence="7">
    <location>
        <begin position="81"/>
        <end position="100"/>
    </location>
</feature>
<evidence type="ECO:0000256" key="2">
    <source>
        <dbReference type="ARBA" id="ARBA00007430"/>
    </source>
</evidence>
<dbReference type="InterPro" id="IPR050833">
    <property type="entry name" value="Poly_Biosynth_Transport"/>
</dbReference>
<name>A0A951UVG3_9CYAN</name>
<dbReference type="EMBL" id="JAHHGZ010000036">
    <property type="protein sequence ID" value="MBW4670887.1"/>
    <property type="molecule type" value="Genomic_DNA"/>
</dbReference>
<dbReference type="Pfam" id="PF13440">
    <property type="entry name" value="Polysacc_synt_3"/>
    <property type="match status" value="1"/>
</dbReference>
<proteinExistence type="inferred from homology"/>
<comment type="similarity">
    <text evidence="2">Belongs to the polysaccharide synthase family.</text>
</comment>
<feature type="transmembrane region" description="Helical" evidence="7">
    <location>
        <begin position="152"/>
        <end position="172"/>
    </location>
</feature>
<protein>
    <submittedName>
        <fullName evidence="8">Oligosaccharide flippase family protein</fullName>
    </submittedName>
</protein>
<feature type="transmembrane region" description="Helical" evidence="7">
    <location>
        <begin position="45"/>
        <end position="69"/>
    </location>
</feature>
<dbReference type="PANTHER" id="PTHR30250">
    <property type="entry name" value="PST FAMILY PREDICTED COLANIC ACID TRANSPORTER"/>
    <property type="match status" value="1"/>
</dbReference>